<organism evidence="1 2">
    <name type="scientific">Acer saccharum</name>
    <name type="common">Sugar maple</name>
    <dbReference type="NCBI Taxonomy" id="4024"/>
    <lineage>
        <taxon>Eukaryota</taxon>
        <taxon>Viridiplantae</taxon>
        <taxon>Streptophyta</taxon>
        <taxon>Embryophyta</taxon>
        <taxon>Tracheophyta</taxon>
        <taxon>Spermatophyta</taxon>
        <taxon>Magnoliopsida</taxon>
        <taxon>eudicotyledons</taxon>
        <taxon>Gunneridae</taxon>
        <taxon>Pentapetalae</taxon>
        <taxon>rosids</taxon>
        <taxon>malvids</taxon>
        <taxon>Sapindales</taxon>
        <taxon>Sapindaceae</taxon>
        <taxon>Hippocastanoideae</taxon>
        <taxon>Acereae</taxon>
        <taxon>Acer</taxon>
    </lineage>
</organism>
<proteinExistence type="predicted"/>
<dbReference type="AlphaFoldDB" id="A0AA39T769"/>
<reference evidence="1" key="1">
    <citation type="journal article" date="2022" name="Plant J.">
        <title>Strategies of tolerance reflected in two North American maple genomes.</title>
        <authorList>
            <person name="McEvoy S.L."/>
            <person name="Sezen U.U."/>
            <person name="Trouern-Trend A."/>
            <person name="McMahon S.M."/>
            <person name="Schaberg P.G."/>
            <person name="Yang J."/>
            <person name="Wegrzyn J.L."/>
            <person name="Swenson N.G."/>
        </authorList>
    </citation>
    <scope>NUCLEOTIDE SEQUENCE</scope>
    <source>
        <strain evidence="1">NS2018</strain>
    </source>
</reference>
<name>A0AA39T769_ACESA</name>
<evidence type="ECO:0000313" key="2">
    <source>
        <dbReference type="Proteomes" id="UP001168877"/>
    </source>
</evidence>
<dbReference type="Proteomes" id="UP001168877">
    <property type="component" value="Unassembled WGS sequence"/>
</dbReference>
<sequence>MFARSDPLPPLVGDLRLMRGLVYKSQRQVCRMENFIKFRMLSGVAQYQSGYVVLCSSTEIEARPHLQAGRAKIF</sequence>
<reference evidence="1" key="2">
    <citation type="submission" date="2023-06" db="EMBL/GenBank/DDBJ databases">
        <authorList>
            <person name="Swenson N.G."/>
            <person name="Wegrzyn J.L."/>
            <person name="Mcevoy S.L."/>
        </authorList>
    </citation>
    <scope>NUCLEOTIDE SEQUENCE</scope>
    <source>
        <strain evidence="1">NS2018</strain>
        <tissue evidence="1">Leaf</tissue>
    </source>
</reference>
<gene>
    <name evidence="1" type="ORF">LWI29_028812</name>
</gene>
<accession>A0AA39T769</accession>
<evidence type="ECO:0000313" key="1">
    <source>
        <dbReference type="EMBL" id="KAK0601923.1"/>
    </source>
</evidence>
<dbReference type="EMBL" id="JAUESC010000003">
    <property type="protein sequence ID" value="KAK0601923.1"/>
    <property type="molecule type" value="Genomic_DNA"/>
</dbReference>
<comment type="caution">
    <text evidence="1">The sequence shown here is derived from an EMBL/GenBank/DDBJ whole genome shotgun (WGS) entry which is preliminary data.</text>
</comment>
<keyword evidence="2" id="KW-1185">Reference proteome</keyword>
<protein>
    <submittedName>
        <fullName evidence="1">Uncharacterized protein</fullName>
    </submittedName>
</protein>